<dbReference type="GeneID" id="77932278"/>
<evidence type="ECO:0000313" key="3">
    <source>
        <dbReference type="Proteomes" id="UP000693725"/>
    </source>
</evidence>
<feature type="region of interest" description="Disordered" evidence="1">
    <location>
        <begin position="470"/>
        <end position="516"/>
    </location>
</feature>
<dbReference type="KEGG" id="vg:77932278"/>
<feature type="compositionally biased region" description="Basic and acidic residues" evidence="1">
    <location>
        <begin position="501"/>
        <end position="514"/>
    </location>
</feature>
<name>A0A8F3INK6_9CAUD</name>
<organism evidence="2 3">
    <name type="scientific">Arthrobacter phage SilentRX</name>
    <dbReference type="NCBI Taxonomy" id="2836091"/>
    <lineage>
        <taxon>Viruses</taxon>
        <taxon>Duplodnaviria</taxon>
        <taxon>Heunggongvirae</taxon>
        <taxon>Uroviricota</taxon>
        <taxon>Caudoviricetes</taxon>
        <taxon>Silentrexvirus</taxon>
        <taxon>Silentrexvirus silentrx</taxon>
    </lineage>
</organism>
<protein>
    <submittedName>
        <fullName evidence="2">Portal protein</fullName>
    </submittedName>
</protein>
<evidence type="ECO:0000256" key="1">
    <source>
        <dbReference type="SAM" id="MobiDB-lite"/>
    </source>
</evidence>
<dbReference type="EMBL" id="MW862992">
    <property type="protein sequence ID" value="QWY82760.1"/>
    <property type="molecule type" value="Genomic_DNA"/>
</dbReference>
<gene>
    <name evidence="2" type="primary">18</name>
    <name evidence="2" type="ORF">SEA_SILENTRX_18</name>
</gene>
<sequence>MPRTVTVEPPSTAPTSLVASAARIRGGRKMGTMLRNTGADAWHMEAWEHYRRIGEFRYACDWIGAQLSKAIISATVEIDGVSVAVDTPAVVDIISSLFNNADGRAEMFRLIGIHMSVTGECWIVGYPDPDPFGDGGDKWEVAASTKCTRPLTDSDSWKVNDVTLSEVSNDDVMAIRIWRPDPLEPQLSISPARAIMTTLRQLDKLTQYISAQLDSRLAGAGVLLMPTTMSFPAPATEGETVIQKSASSAEDLMTILMEAMARSLEDRDDASALVPIVVTASAEDIAAVKHMTFWSELDQHAMELRNEAIRRLALGMDMPPEVLQGAADANHWSAWQADESSIKSHTEPLLKIITTALGSHYLRPLLTDEDDYDEGARAYDGHPLSKYSIAADTSEMRLRPNRSKEALELYNLGELNGVALRRETGFDENDAMSDEQLATWLTRKVASGSTTPELVEAALKELGVRLSVVRPAADTPEGVGTPTPPPPSLADHPETGIPDRALGERRREARREGRVPSADIARKAALLAAADQLVVRALERAGNRLKNQSGVKFSVPAVELHTVVKAAESHDLLHDAWAHVPRVAERYGEEPLWLEMNLENYCNTIIRGQRKHTWGEFEAFMEKAMEPSEAAA</sequence>
<proteinExistence type="predicted"/>
<accession>A0A8F3INK6</accession>
<dbReference type="RefSeq" id="YP_010656399.1">
    <property type="nucleotide sequence ID" value="NC_070838.1"/>
</dbReference>
<dbReference type="Proteomes" id="UP000693725">
    <property type="component" value="Segment"/>
</dbReference>
<evidence type="ECO:0000313" key="2">
    <source>
        <dbReference type="EMBL" id="QWY82760.1"/>
    </source>
</evidence>
<keyword evidence="3" id="KW-1185">Reference proteome</keyword>
<reference evidence="2" key="1">
    <citation type="submission" date="2021-04" db="EMBL/GenBank/DDBJ databases">
        <authorList>
            <person name="Edwards E.G."/>
            <person name="Siddiqui F.A."/>
            <person name="Anastasi R.E."/>
            <person name="Conroy D.J."/>
            <person name="Gerton T.J."/>
            <person name="Laizure I.E."/>
            <person name="Reynolds J.D."/>
            <person name="Ulker M."/>
            <person name="Ouellette S.K."/>
            <person name="Duggan K.O."/>
            <person name="Johnson K.C."/>
            <person name="MacLea K.S."/>
            <person name="Garlena R.A."/>
            <person name="Russell D.A."/>
            <person name="Jacobs-Sera D."/>
            <person name="Hatfull G.F."/>
        </authorList>
    </citation>
    <scope>NUCLEOTIDE SEQUENCE</scope>
</reference>